<accession>A0A1V2L756</accession>
<dbReference type="STRING" id="36022.A0A1V2L756"/>
<keyword evidence="8" id="KW-0445">Lipid transport</keyword>
<evidence type="ECO:0000256" key="4">
    <source>
        <dbReference type="ARBA" id="ARBA00022692"/>
    </source>
</evidence>
<dbReference type="GO" id="GO:0071944">
    <property type="term" value="C:cell periphery"/>
    <property type="evidence" value="ECO:0007669"/>
    <property type="project" value="UniProtKB-ARBA"/>
</dbReference>
<feature type="transmembrane region" description="Helical" evidence="12">
    <location>
        <begin position="265"/>
        <end position="289"/>
    </location>
</feature>
<dbReference type="CDD" id="cd21678">
    <property type="entry name" value="SMP_TCB"/>
    <property type="match status" value="1"/>
</dbReference>
<evidence type="ECO:0000256" key="10">
    <source>
        <dbReference type="ARBA" id="ARBA00023136"/>
    </source>
</evidence>
<dbReference type="OMA" id="VLMDDYM"/>
<keyword evidence="5" id="KW-0677">Repeat</keyword>
<protein>
    <submittedName>
        <fullName evidence="15">Tricalbin-1</fullName>
    </submittedName>
</protein>
<feature type="domain" description="C2" evidence="13">
    <location>
        <begin position="633"/>
        <end position="747"/>
    </location>
</feature>
<evidence type="ECO:0000313" key="15">
    <source>
        <dbReference type="EMBL" id="ONH67739.1"/>
    </source>
</evidence>
<dbReference type="PANTHER" id="PTHR46980">
    <property type="entry name" value="TRICALBIN-1-RELATED"/>
    <property type="match status" value="1"/>
</dbReference>
<evidence type="ECO:0000256" key="12">
    <source>
        <dbReference type="SAM" id="Phobius"/>
    </source>
</evidence>
<evidence type="ECO:0000256" key="5">
    <source>
        <dbReference type="ARBA" id="ARBA00022737"/>
    </source>
</evidence>
<keyword evidence="16" id="KW-1185">Reference proteome</keyword>
<dbReference type="InterPro" id="IPR037765">
    <property type="entry name" value="C2B_Tricalbin"/>
</dbReference>
<dbReference type="InterPro" id="IPR017147">
    <property type="entry name" value="Tricalbin"/>
</dbReference>
<evidence type="ECO:0000256" key="1">
    <source>
        <dbReference type="ARBA" id="ARBA00004586"/>
    </source>
</evidence>
<dbReference type="GO" id="GO:0005789">
    <property type="term" value="C:endoplasmic reticulum membrane"/>
    <property type="evidence" value="ECO:0007669"/>
    <property type="project" value="UniProtKB-SubCell"/>
</dbReference>
<evidence type="ECO:0000259" key="13">
    <source>
        <dbReference type="PROSITE" id="PS50004"/>
    </source>
</evidence>
<dbReference type="GO" id="GO:0006869">
    <property type="term" value="P:lipid transport"/>
    <property type="evidence" value="ECO:0007669"/>
    <property type="project" value="UniProtKB-KW"/>
</dbReference>
<dbReference type="Pfam" id="PF25669">
    <property type="entry name" value="SMP_MUG190-like"/>
    <property type="match status" value="1"/>
</dbReference>
<keyword evidence="9" id="KW-0446">Lipid-binding</keyword>
<dbReference type="CDD" id="cd04052">
    <property type="entry name" value="C2B_Tricalbin-like"/>
    <property type="match status" value="1"/>
</dbReference>
<dbReference type="CDD" id="cd04045">
    <property type="entry name" value="C2C_Tricalbin-like"/>
    <property type="match status" value="1"/>
</dbReference>
<feature type="domain" description="C2" evidence="13">
    <location>
        <begin position="355"/>
        <end position="477"/>
    </location>
</feature>
<keyword evidence="4 12" id="KW-0812">Transmembrane</keyword>
<dbReference type="InterPro" id="IPR037761">
    <property type="entry name" value="C2A_Tricalbin"/>
</dbReference>
<dbReference type="PANTHER" id="PTHR46980:SF2">
    <property type="entry name" value="TRICALBIN-1-RELATED"/>
    <property type="match status" value="1"/>
</dbReference>
<organism evidence="15 16">
    <name type="scientific">Cyberlindnera fabianii</name>
    <name type="common">Yeast</name>
    <name type="synonym">Hansenula fabianii</name>
    <dbReference type="NCBI Taxonomy" id="36022"/>
    <lineage>
        <taxon>Eukaryota</taxon>
        <taxon>Fungi</taxon>
        <taxon>Dikarya</taxon>
        <taxon>Ascomycota</taxon>
        <taxon>Saccharomycotina</taxon>
        <taxon>Saccharomycetes</taxon>
        <taxon>Phaffomycetales</taxon>
        <taxon>Phaffomycetaceae</taxon>
        <taxon>Cyberlindnera</taxon>
    </lineage>
</organism>
<feature type="domain" description="SMP-LTD" evidence="14">
    <location>
        <begin position="161"/>
        <end position="364"/>
    </location>
</feature>
<evidence type="ECO:0000259" key="14">
    <source>
        <dbReference type="PROSITE" id="PS51847"/>
    </source>
</evidence>
<feature type="compositionally biased region" description="Basic and acidic residues" evidence="11">
    <location>
        <begin position="790"/>
        <end position="811"/>
    </location>
</feature>
<gene>
    <name evidence="15" type="ORF">BON22_2477</name>
</gene>
<evidence type="ECO:0000256" key="8">
    <source>
        <dbReference type="ARBA" id="ARBA00023055"/>
    </source>
</evidence>
<evidence type="ECO:0000256" key="6">
    <source>
        <dbReference type="ARBA" id="ARBA00022824"/>
    </source>
</evidence>
<dbReference type="InterPro" id="IPR037756">
    <property type="entry name" value="C2D_Tricalbin"/>
</dbReference>
<dbReference type="GO" id="GO:0008289">
    <property type="term" value="F:lipid binding"/>
    <property type="evidence" value="ECO:0007669"/>
    <property type="project" value="UniProtKB-KW"/>
</dbReference>
<evidence type="ECO:0000256" key="3">
    <source>
        <dbReference type="ARBA" id="ARBA00022553"/>
    </source>
</evidence>
<keyword evidence="3" id="KW-0597">Phosphoprotein</keyword>
<dbReference type="InterPro" id="IPR031468">
    <property type="entry name" value="SMP_LBD"/>
</dbReference>
<evidence type="ECO:0000256" key="11">
    <source>
        <dbReference type="SAM" id="MobiDB-lite"/>
    </source>
</evidence>
<dbReference type="Gene3D" id="2.60.40.150">
    <property type="entry name" value="C2 domain"/>
    <property type="match status" value="4"/>
</dbReference>
<keyword evidence="10 12" id="KW-0472">Membrane</keyword>
<evidence type="ECO:0000313" key="16">
    <source>
        <dbReference type="Proteomes" id="UP000189513"/>
    </source>
</evidence>
<name>A0A1V2L756_CYBFA</name>
<dbReference type="PROSITE" id="PS50004">
    <property type="entry name" value="C2"/>
    <property type="match status" value="3"/>
</dbReference>
<dbReference type="Proteomes" id="UP000189513">
    <property type="component" value="Unassembled WGS sequence"/>
</dbReference>
<dbReference type="PIRSF" id="PIRSF037232">
    <property type="entry name" value="Tricalbin"/>
    <property type="match status" value="1"/>
</dbReference>
<keyword evidence="6" id="KW-0256">Endoplasmic reticulum</keyword>
<feature type="transmembrane region" description="Helical" evidence="12">
    <location>
        <begin position="103"/>
        <end position="134"/>
    </location>
</feature>
<dbReference type="Pfam" id="PF00168">
    <property type="entry name" value="C2"/>
    <property type="match status" value="4"/>
</dbReference>
<sequence>MSTEAQADVLVKAGDVSGKEILEPLNAETIDSDAVKKAEEEALQARRDPVPATSVGWKQIGEWEEKDALTADDELMDLTTPTFLDAYIPDAAYGEWYHTVGVFIGAGFLSFVFGWFNFSLAPVFFIVVAASVYYRTSIKKYRSIVRDEIQREFTIKHIENDYETMDWMNTFLEKYWIYLEPSISQIVTEQANPIIAAQPSIPAFVKAVWIDEFTAGTKPPRIDFVKTLNIPKDDVVVMDWGFSFTPHDIADNSAKQLKNRVNQRVVVKATLFGITIPVVVENVAVSGFARVRLKMMTKFPHIDTVNITMMEPPKFDFVSKLFGESIFNWEVLAFPGLFPLINEMVKKFVGPMVFEPFSFQLNVPQLLSGSNTSVGILTIKAREAKDLRAADRVMGNTVDPYLTFNFHGKPVAAKTKTILDTLEPKWNETVHVLVGSFADPLEVTVYDYNPDRKDKNIGRVQIEMEEIAEKRVGNGIIGKVIRNSKPCGEILYDYEFNPTLEPTILEDGSTEPPPDLNTGLTKIEFTEIRNIGSEDEKLTTYTEFYFNDELVQTTGTFKKNNNPTFNIPFETIVTDRRKAKVKVLVKDPKGKIIAASIQPLNNLVDRTEIDNKWVPFTKGEGEYQISAVWKSVELKGVAGTGGYTEPIGAVRVLFNKGESLRNLETIGKVDPYGRVLVNGIQKARTDLRNDTLDPVWNEALWITVTSPNQKLTIEVMDAQKNGNDRTLGSFNVKTSDIIEKDDDDKYLEHIDKEMRTGRLVHKKGPKGILTYALSFYPVIPVKTLEDLDEEQKAKERKEKEAAEEAALEAKEGKKKTKGKTKADEEPDDDFNETSKVQMSLEELITYPTGVFVFTIVAGEYSSLNSYVQFFFDEKGYPDHVSGKITSKNVVTPDSGDAIVKELEWSTCTIRLVKDKDNSRADECIAESTLPTLALLKNTYHQPNILTLTGLGKNKLKIQTQWIPMDASKLPPSDLITNTGTLDLDIISAEGLPSSDSNGKSDPFIKVYVNDDSDNVYKTKTIKKTLDPVWNEKTSLEISNRVNTVLKLKVLDWDFGAGQDDKLGVALFDLADIDPINPSTYDVPVIGEKGEPAGVVHLKTSFRPSYIVTVSDLKSKSAAQGLKSVGTGVGGVGKTVIGGGAGVVGKVTKGLFGKKEKEEKE</sequence>
<dbReference type="SUPFAM" id="SSF49562">
    <property type="entry name" value="C2 domain (Calcium/lipid-binding domain, CaLB)"/>
    <property type="match status" value="4"/>
</dbReference>
<feature type="region of interest" description="Disordered" evidence="11">
    <location>
        <begin position="790"/>
        <end position="832"/>
    </location>
</feature>
<dbReference type="InterPro" id="IPR037762">
    <property type="entry name" value="C2C_Tricalbin"/>
</dbReference>
<comment type="caution">
    <text evidence="15">The sequence shown here is derived from an EMBL/GenBank/DDBJ whole genome shotgun (WGS) entry which is preliminary data.</text>
</comment>
<evidence type="ECO:0000256" key="7">
    <source>
        <dbReference type="ARBA" id="ARBA00022989"/>
    </source>
</evidence>
<dbReference type="CDD" id="cd04044">
    <property type="entry name" value="C2A_Tricalbin-like"/>
    <property type="match status" value="1"/>
</dbReference>
<dbReference type="InterPro" id="IPR056910">
    <property type="entry name" value="TCB1-3_C2"/>
</dbReference>
<feature type="domain" description="C2" evidence="13">
    <location>
        <begin position="958"/>
        <end position="1082"/>
    </location>
</feature>
<keyword evidence="7 12" id="KW-1133">Transmembrane helix</keyword>
<dbReference type="PROSITE" id="PS51847">
    <property type="entry name" value="SMP"/>
    <property type="match status" value="1"/>
</dbReference>
<evidence type="ECO:0000256" key="2">
    <source>
        <dbReference type="ARBA" id="ARBA00022448"/>
    </source>
</evidence>
<dbReference type="InterPro" id="IPR052455">
    <property type="entry name" value="Tricalbin_domain"/>
</dbReference>
<dbReference type="InterPro" id="IPR000008">
    <property type="entry name" value="C2_dom"/>
</dbReference>
<dbReference type="InterPro" id="IPR035892">
    <property type="entry name" value="C2_domain_sf"/>
</dbReference>
<dbReference type="SMART" id="SM00239">
    <property type="entry name" value="C2"/>
    <property type="match status" value="4"/>
</dbReference>
<dbReference type="PRINTS" id="PR00360">
    <property type="entry name" value="C2DOMAIN"/>
</dbReference>
<comment type="subcellular location">
    <subcellularLocation>
        <location evidence="1">Endoplasmic reticulum membrane</location>
    </subcellularLocation>
</comment>
<dbReference type="CDD" id="cd04040">
    <property type="entry name" value="C2D_Tricalbin-like"/>
    <property type="match status" value="1"/>
</dbReference>
<dbReference type="VEuPathDB" id="FungiDB:BON22_2477"/>
<dbReference type="GO" id="GO:0061817">
    <property type="term" value="P:endoplasmic reticulum-plasma membrane tethering"/>
    <property type="evidence" value="ECO:0007669"/>
    <property type="project" value="InterPro"/>
</dbReference>
<dbReference type="EMBL" id="MPUK01000004">
    <property type="protein sequence ID" value="ONH67739.1"/>
    <property type="molecule type" value="Genomic_DNA"/>
</dbReference>
<dbReference type="AlphaFoldDB" id="A0A1V2L756"/>
<reference evidence="16" key="1">
    <citation type="journal article" date="2017" name="Genome Announc.">
        <title>Genome sequences of Cyberlindnera fabianii 65, Pichia kudriavzevii 129, and Saccharomyces cerevisiae 131 isolated from fermented masau fruits in Zimbabwe.</title>
        <authorList>
            <person name="van Rijswijck I.M.H."/>
            <person name="Derks M.F.L."/>
            <person name="Abee T."/>
            <person name="de Ridder D."/>
            <person name="Smid E.J."/>
        </authorList>
    </citation>
    <scope>NUCLEOTIDE SEQUENCE [LARGE SCALE GENOMIC DNA]</scope>
    <source>
        <strain evidence="16">65</strain>
    </source>
</reference>
<evidence type="ECO:0000256" key="9">
    <source>
        <dbReference type="ARBA" id="ARBA00023121"/>
    </source>
</evidence>
<proteinExistence type="predicted"/>
<keyword evidence="2" id="KW-0813">Transport</keyword>
<dbReference type="Pfam" id="PF24920">
    <property type="entry name" value="C2_TCB1"/>
    <property type="match status" value="1"/>
</dbReference>